<feature type="region of interest" description="Disordered" evidence="3">
    <location>
        <begin position="1"/>
        <end position="21"/>
    </location>
</feature>
<protein>
    <submittedName>
        <fullName evidence="5">TetR/AcrR family transcriptional regulator</fullName>
    </submittedName>
</protein>
<keyword evidence="6" id="KW-1185">Reference proteome</keyword>
<dbReference type="Gene3D" id="1.10.357.10">
    <property type="entry name" value="Tetracycline Repressor, domain 2"/>
    <property type="match status" value="1"/>
</dbReference>
<gene>
    <name evidence="5" type="ORF">ITX44_19975</name>
</gene>
<dbReference type="SUPFAM" id="SSF46689">
    <property type="entry name" value="Homeodomain-like"/>
    <property type="match status" value="1"/>
</dbReference>
<dbReference type="PROSITE" id="PS01081">
    <property type="entry name" value="HTH_TETR_1"/>
    <property type="match status" value="1"/>
</dbReference>
<evidence type="ECO:0000259" key="4">
    <source>
        <dbReference type="PROSITE" id="PS50977"/>
    </source>
</evidence>
<dbReference type="Proteomes" id="UP000749040">
    <property type="component" value="Unassembled WGS sequence"/>
</dbReference>
<dbReference type="InterPro" id="IPR001647">
    <property type="entry name" value="HTH_TetR"/>
</dbReference>
<dbReference type="PANTHER" id="PTHR30055:SF226">
    <property type="entry name" value="HTH-TYPE TRANSCRIPTIONAL REGULATOR PKSA"/>
    <property type="match status" value="1"/>
</dbReference>
<dbReference type="PROSITE" id="PS50977">
    <property type="entry name" value="HTH_TETR_2"/>
    <property type="match status" value="1"/>
</dbReference>
<evidence type="ECO:0000256" key="3">
    <source>
        <dbReference type="SAM" id="MobiDB-lite"/>
    </source>
</evidence>
<reference evidence="5 6" key="1">
    <citation type="submission" date="2021-01" db="EMBL/GenBank/DDBJ databases">
        <title>Streptomyces acididurans sp. nov., isolated from a peat swamp forest soil.</title>
        <authorList>
            <person name="Chantavorakit T."/>
            <person name="Duangmal K."/>
        </authorList>
    </citation>
    <scope>NUCLEOTIDE SEQUENCE [LARGE SCALE GENOMIC DNA]</scope>
    <source>
        <strain evidence="5 6">KK5PA1</strain>
    </source>
</reference>
<evidence type="ECO:0000313" key="5">
    <source>
        <dbReference type="EMBL" id="MBM9506791.1"/>
    </source>
</evidence>
<keyword evidence="1 2" id="KW-0238">DNA-binding</keyword>
<dbReference type="InterPro" id="IPR050109">
    <property type="entry name" value="HTH-type_TetR-like_transc_reg"/>
</dbReference>
<accession>A0ABS2TUX8</accession>
<feature type="domain" description="HTH tetR-type" evidence="4">
    <location>
        <begin position="25"/>
        <end position="85"/>
    </location>
</feature>
<evidence type="ECO:0000256" key="2">
    <source>
        <dbReference type="PROSITE-ProRule" id="PRU00335"/>
    </source>
</evidence>
<evidence type="ECO:0000313" key="6">
    <source>
        <dbReference type="Proteomes" id="UP000749040"/>
    </source>
</evidence>
<dbReference type="InterPro" id="IPR023772">
    <property type="entry name" value="DNA-bd_HTH_TetR-type_CS"/>
</dbReference>
<dbReference type="Pfam" id="PF00440">
    <property type="entry name" value="TetR_N"/>
    <property type="match status" value="1"/>
</dbReference>
<dbReference type="RefSeq" id="WP_205358656.1">
    <property type="nucleotide sequence ID" value="NZ_JADKYB010000010.1"/>
</dbReference>
<dbReference type="PANTHER" id="PTHR30055">
    <property type="entry name" value="HTH-TYPE TRANSCRIPTIONAL REGULATOR RUTR"/>
    <property type="match status" value="1"/>
</dbReference>
<comment type="caution">
    <text evidence="5">The sequence shown here is derived from an EMBL/GenBank/DDBJ whole genome shotgun (WGS) entry which is preliminary data.</text>
</comment>
<name>A0ABS2TUX8_9ACTN</name>
<evidence type="ECO:0000256" key="1">
    <source>
        <dbReference type="ARBA" id="ARBA00023125"/>
    </source>
</evidence>
<proteinExistence type="predicted"/>
<feature type="DNA-binding region" description="H-T-H motif" evidence="2">
    <location>
        <begin position="48"/>
        <end position="67"/>
    </location>
</feature>
<dbReference type="InterPro" id="IPR009057">
    <property type="entry name" value="Homeodomain-like_sf"/>
</dbReference>
<organism evidence="5 6">
    <name type="scientific">Actinacidiphila acididurans</name>
    <dbReference type="NCBI Taxonomy" id="2784346"/>
    <lineage>
        <taxon>Bacteria</taxon>
        <taxon>Bacillati</taxon>
        <taxon>Actinomycetota</taxon>
        <taxon>Actinomycetes</taxon>
        <taxon>Kitasatosporales</taxon>
        <taxon>Streptomycetaceae</taxon>
        <taxon>Actinacidiphila</taxon>
    </lineage>
</organism>
<dbReference type="EMBL" id="JADKYB010000010">
    <property type="protein sequence ID" value="MBM9506791.1"/>
    <property type="molecule type" value="Genomic_DNA"/>
</dbReference>
<sequence>MDATALPPSADAPAPRTGLRERSRAKRYALIQRTGMRLFAERGYAATTIADIAEAAEVAPRTVSGYFPSKIDIATSFADSIAGRLTAAMNAEPDGDLITILDTWLAQEEELADPELFALAEAMHEANPELKAISSAHVAEAGEYAGAALAAHAGLPEDHFMLTIYSAAIKAVLAAYIGSLRHAGQSREAHRKVMDFLQGIFDAAAKG</sequence>